<dbReference type="Proteomes" id="UP000199600">
    <property type="component" value="Unassembled WGS sequence"/>
</dbReference>
<keyword evidence="3" id="KW-1185">Reference proteome</keyword>
<dbReference type="Pfam" id="PF07793">
    <property type="entry name" value="DUF1631"/>
    <property type="match status" value="1"/>
</dbReference>
<feature type="compositionally biased region" description="Low complexity" evidence="1">
    <location>
        <begin position="194"/>
        <end position="218"/>
    </location>
</feature>
<organism evidence="2 3">
    <name type="scientific">Candidatus Propionivibrio aalborgensis</name>
    <dbReference type="NCBI Taxonomy" id="1860101"/>
    <lineage>
        <taxon>Bacteria</taxon>
        <taxon>Pseudomonadati</taxon>
        <taxon>Pseudomonadota</taxon>
        <taxon>Betaproteobacteria</taxon>
        <taxon>Rhodocyclales</taxon>
        <taxon>Rhodocyclaceae</taxon>
        <taxon>Propionivibrio</taxon>
    </lineage>
</organism>
<feature type="region of interest" description="Disordered" evidence="1">
    <location>
        <begin position="193"/>
        <end position="218"/>
    </location>
</feature>
<dbReference type="AlphaFoldDB" id="A0A1A8XRI6"/>
<evidence type="ECO:0000313" key="2">
    <source>
        <dbReference type="EMBL" id="SBT07281.1"/>
    </source>
</evidence>
<gene>
    <name evidence="2" type="ORF">PROAA_2130001</name>
</gene>
<evidence type="ECO:0000256" key="1">
    <source>
        <dbReference type="SAM" id="MobiDB-lite"/>
    </source>
</evidence>
<dbReference type="EMBL" id="FLQY01000128">
    <property type="protein sequence ID" value="SBT07281.1"/>
    <property type="molecule type" value="Genomic_DNA"/>
</dbReference>
<sequence>MARAAIGLDQDTGRDHVVCDRLGKLADAVRSTLEKTEGVLTPHLDELDELIAERDQSIQAKAQPYVQLVLDHEVQESARTNARNWLGHALEKTTEPAIRQFLADSWQRVMEAACLVGGMSGTRWQECADTIVELNWSVQPKPTADERKRLIALIPSLLKRINTELDRLDISTEERTPFVNACFDLQTAAMRSRPGAPDFPAQAPAQAPLAPAASSPPFGEVRAPQAQILELDGKLVQYIGLPTETKSLWRTDSSAWKEGDWVSFLLPDGERLCGRICWQSSLSGTVLLFNSGWGYAVALAPSSLEQQLRDSRARIVSATSLFDEAASQALGQITKR</sequence>
<dbReference type="InterPro" id="IPR012434">
    <property type="entry name" value="DUF1631"/>
</dbReference>
<name>A0A1A8XRI6_9RHOO</name>
<evidence type="ECO:0008006" key="4">
    <source>
        <dbReference type="Google" id="ProtNLM"/>
    </source>
</evidence>
<evidence type="ECO:0000313" key="3">
    <source>
        <dbReference type="Proteomes" id="UP000199600"/>
    </source>
</evidence>
<reference evidence="2 3" key="1">
    <citation type="submission" date="2016-06" db="EMBL/GenBank/DDBJ databases">
        <authorList>
            <person name="Kjaerup R.B."/>
            <person name="Dalgaard T.S."/>
            <person name="Juul-Madsen H.R."/>
        </authorList>
    </citation>
    <scope>NUCLEOTIDE SEQUENCE [LARGE SCALE GENOMIC DNA]</scope>
    <source>
        <strain evidence="2">2</strain>
    </source>
</reference>
<accession>A0A1A8XRI6</accession>
<protein>
    <recommendedName>
        <fullName evidence="4">DUF1631 family protein</fullName>
    </recommendedName>
</protein>
<proteinExistence type="predicted"/>